<organism evidence="2 3">
    <name type="scientific">Oryzias latipes</name>
    <name type="common">Japanese rice fish</name>
    <name type="synonym">Japanese killifish</name>
    <dbReference type="NCBI Taxonomy" id="8090"/>
    <lineage>
        <taxon>Eukaryota</taxon>
        <taxon>Metazoa</taxon>
        <taxon>Chordata</taxon>
        <taxon>Craniata</taxon>
        <taxon>Vertebrata</taxon>
        <taxon>Euteleostomi</taxon>
        <taxon>Actinopterygii</taxon>
        <taxon>Neopterygii</taxon>
        <taxon>Teleostei</taxon>
        <taxon>Neoteleostei</taxon>
        <taxon>Acanthomorphata</taxon>
        <taxon>Ovalentaria</taxon>
        <taxon>Atherinomorphae</taxon>
        <taxon>Beloniformes</taxon>
        <taxon>Adrianichthyidae</taxon>
        <taxon>Oryziinae</taxon>
        <taxon>Oryzias</taxon>
    </lineage>
</organism>
<protein>
    <submittedName>
        <fullName evidence="2">Biphenyl hydrolase like</fullName>
    </submittedName>
</protein>
<dbReference type="Ensembl" id="ENSORLT00015013095.1">
    <property type="protein sequence ID" value="ENSORLP00015001176.1"/>
    <property type="gene ID" value="ENSORLG00015001767.1"/>
</dbReference>
<evidence type="ECO:0000313" key="2">
    <source>
        <dbReference type="Ensembl" id="ENSORLP00015001176.1"/>
    </source>
</evidence>
<feature type="domain" description="AB hydrolase-1" evidence="1">
    <location>
        <begin position="54"/>
        <end position="164"/>
    </location>
</feature>
<dbReference type="InterPro" id="IPR029058">
    <property type="entry name" value="AB_hydrolase_fold"/>
</dbReference>
<dbReference type="SUPFAM" id="SSF53474">
    <property type="entry name" value="alpha/beta-Hydrolases"/>
    <property type="match status" value="1"/>
</dbReference>
<evidence type="ECO:0000259" key="1">
    <source>
        <dbReference type="Pfam" id="PF00561"/>
    </source>
</evidence>
<reference evidence="2" key="4">
    <citation type="submission" date="2025-09" db="UniProtKB">
        <authorList>
            <consortium name="Ensembl"/>
        </authorList>
    </citation>
    <scope>IDENTIFICATION</scope>
    <source>
        <strain evidence="2">HSOK</strain>
    </source>
</reference>
<dbReference type="Proteomes" id="UP000265200">
    <property type="component" value="Chromosome 4"/>
</dbReference>
<sequence length="378" mass="42780">MVLVSLGRCWFKSGSVVQRTMTATQPYCSVMSSGRQRVNGVDLYYEQTGKGKHAVLLIPGALGSTRTDFGPQLKSLNKECFTVVCWDPCGYGQSRPPDRDFPPDFFERDAKDAVDLMKTLGFGNFSLLGWSDGGITALIAAATNPALIKKLVVWGSNAFVSQEDLKLYNSTSHFTVWDKCREAVYVYCSTFLLLMRVSFCTRLPFGDVQWCGTSPGGVHACGSPWRRFTALTVLLKRGRPGWMELHSLLKNQEVWKTGILYRFLKQNYFSQHCLFILYLFYLLFIGSICREQLPLISCPTLIVHGEKDPMVPSFHPQYLLKHIKGSRQENISELNNYMHLQLIICFSFLNVDCIPCQKENITSICGMLTSSTNWLKTF</sequence>
<dbReference type="Gene3D" id="3.40.50.1820">
    <property type="entry name" value="alpha/beta hydrolase"/>
    <property type="match status" value="1"/>
</dbReference>
<reference evidence="2 3" key="2">
    <citation type="submission" date="2017-04" db="EMBL/GenBank/DDBJ databases">
        <title>CpG methylation of centromeres and impact of large insertions on vertebrate speciation.</title>
        <authorList>
            <person name="Ichikawa K."/>
            <person name="Yoshimura J."/>
            <person name="Morishita S."/>
        </authorList>
    </citation>
    <scope>NUCLEOTIDE SEQUENCE</scope>
    <source>
        <strain evidence="2 3">HSOK</strain>
    </source>
</reference>
<proteinExistence type="predicted"/>
<evidence type="ECO:0000313" key="3">
    <source>
        <dbReference type="Proteomes" id="UP000265200"/>
    </source>
</evidence>
<dbReference type="InterPro" id="IPR000073">
    <property type="entry name" value="AB_hydrolase_1"/>
</dbReference>
<accession>A0A3P9H030</accession>
<reference key="1">
    <citation type="journal article" date="2007" name="Nature">
        <title>The medaka draft genome and insights into vertebrate genome evolution.</title>
        <authorList>
            <person name="Kasahara M."/>
            <person name="Naruse K."/>
            <person name="Sasaki S."/>
            <person name="Nakatani Y."/>
            <person name="Qu W."/>
            <person name="Ahsan B."/>
            <person name="Yamada T."/>
            <person name="Nagayasu Y."/>
            <person name="Doi K."/>
            <person name="Kasai Y."/>
            <person name="Jindo T."/>
            <person name="Kobayashi D."/>
            <person name="Shimada A."/>
            <person name="Toyoda A."/>
            <person name="Kuroki Y."/>
            <person name="Fujiyama A."/>
            <person name="Sasaki T."/>
            <person name="Shimizu A."/>
            <person name="Asakawa S."/>
            <person name="Shimizu N."/>
            <person name="Hashimoto S."/>
            <person name="Yang J."/>
            <person name="Lee Y."/>
            <person name="Matsushima K."/>
            <person name="Sugano S."/>
            <person name="Sakaizumi M."/>
            <person name="Narita T."/>
            <person name="Ohishi K."/>
            <person name="Haga S."/>
            <person name="Ohta F."/>
            <person name="Nomoto H."/>
            <person name="Nogata K."/>
            <person name="Morishita T."/>
            <person name="Endo T."/>
            <person name="Shin-I T."/>
            <person name="Takeda H."/>
            <person name="Morishita S."/>
            <person name="Kohara Y."/>
        </authorList>
    </citation>
    <scope>NUCLEOTIDE SEQUENCE [LARGE SCALE GENOMIC DNA]</scope>
    <source>
        <strain>Hd-rR</strain>
    </source>
</reference>
<reference evidence="2" key="3">
    <citation type="submission" date="2025-08" db="UniProtKB">
        <authorList>
            <consortium name="Ensembl"/>
        </authorList>
    </citation>
    <scope>IDENTIFICATION</scope>
    <source>
        <strain evidence="2">HSOK</strain>
    </source>
</reference>
<dbReference type="PANTHER" id="PTHR46331">
    <property type="entry name" value="VALACYCLOVIR HYDROLASE"/>
    <property type="match status" value="1"/>
</dbReference>
<dbReference type="PANTHER" id="PTHR46331:SF2">
    <property type="entry name" value="VALACYCLOVIR HYDROLASE"/>
    <property type="match status" value="1"/>
</dbReference>
<dbReference type="AlphaFoldDB" id="A0A3P9H030"/>
<name>A0A3P9H030_ORYLA</name>
<dbReference type="Pfam" id="PF00561">
    <property type="entry name" value="Abhydrolase_1"/>
    <property type="match status" value="1"/>
</dbReference>